<evidence type="ECO:0000256" key="3">
    <source>
        <dbReference type="ARBA" id="ARBA00009446"/>
    </source>
</evidence>
<dbReference type="Gene3D" id="1.10.460.10">
    <property type="entry name" value="Topoisomerase I, domain 2"/>
    <property type="match status" value="1"/>
</dbReference>
<feature type="compositionally biased region" description="Low complexity" evidence="14">
    <location>
        <begin position="778"/>
        <end position="787"/>
    </location>
</feature>
<dbReference type="STRING" id="1230383.A0A1M8A723"/>
<dbReference type="GO" id="GO:0005634">
    <property type="term" value="C:nucleus"/>
    <property type="evidence" value="ECO:0007669"/>
    <property type="project" value="TreeGrafter"/>
</dbReference>
<evidence type="ECO:0000256" key="13">
    <source>
        <dbReference type="RuleBase" id="RU362092"/>
    </source>
</evidence>
<evidence type="ECO:0000256" key="7">
    <source>
        <dbReference type="ARBA" id="ARBA00022771"/>
    </source>
</evidence>
<dbReference type="PROSITE" id="PS52039">
    <property type="entry name" value="TOPO_IA_2"/>
    <property type="match status" value="1"/>
</dbReference>
<dbReference type="Pfam" id="PF01131">
    <property type="entry name" value="Topoisom_bac"/>
    <property type="match status" value="1"/>
</dbReference>
<dbReference type="PANTHER" id="PTHR11390">
    <property type="entry name" value="PROKARYOTIC DNA TOPOISOMERASE"/>
    <property type="match status" value="1"/>
</dbReference>
<evidence type="ECO:0000256" key="4">
    <source>
        <dbReference type="ARBA" id="ARBA00012891"/>
    </source>
</evidence>
<keyword evidence="6" id="KW-0479">Metal-binding</keyword>
<evidence type="ECO:0000256" key="6">
    <source>
        <dbReference type="ARBA" id="ARBA00022723"/>
    </source>
</evidence>
<dbReference type="OrthoDB" id="430051at2759"/>
<dbReference type="GO" id="GO:0006310">
    <property type="term" value="P:DNA recombination"/>
    <property type="evidence" value="ECO:0007669"/>
    <property type="project" value="TreeGrafter"/>
</dbReference>
<dbReference type="Gene3D" id="3.40.50.140">
    <property type="match status" value="1"/>
</dbReference>
<dbReference type="InterPro" id="IPR034144">
    <property type="entry name" value="TOPRIM_TopoIII"/>
</dbReference>
<keyword evidence="7 12" id="KW-0863">Zinc-finger</keyword>
<evidence type="ECO:0000256" key="2">
    <source>
        <dbReference type="ARBA" id="ARBA00001946"/>
    </source>
</evidence>
<dbReference type="EC" id="5.6.2.1" evidence="4 13"/>
<dbReference type="Gene3D" id="2.70.20.10">
    <property type="entry name" value="Topoisomerase I, domain 3"/>
    <property type="match status" value="1"/>
</dbReference>
<name>A0A1M8A723_MALS4</name>
<dbReference type="Gene3D" id="4.10.60.10">
    <property type="entry name" value="Zinc finger, CCHC-type"/>
    <property type="match status" value="1"/>
</dbReference>
<reference evidence="20" key="1">
    <citation type="journal article" date="2017" name="Nucleic Acids Res.">
        <title>Proteogenomics produces comprehensive and highly accurate protein-coding gene annotation in a complete genome assembly of Malassezia sympodialis.</title>
        <authorList>
            <person name="Zhu Y."/>
            <person name="Engstroem P.G."/>
            <person name="Tellgren-Roth C."/>
            <person name="Baudo C.D."/>
            <person name="Kennell J.C."/>
            <person name="Sun S."/>
            <person name="Billmyre R.B."/>
            <person name="Schroeder M.S."/>
            <person name="Andersson A."/>
            <person name="Holm T."/>
            <person name="Sigurgeirsson B."/>
            <person name="Wu G."/>
            <person name="Sankaranarayanan S.R."/>
            <person name="Siddharthan R."/>
            <person name="Sanyal K."/>
            <person name="Lundeberg J."/>
            <person name="Nystedt B."/>
            <person name="Boekhout T."/>
            <person name="Dawson T.L. Jr."/>
            <person name="Heitman J."/>
            <person name="Scheynius A."/>
            <person name="Lehtioe J."/>
        </authorList>
    </citation>
    <scope>NUCLEOTIDE SEQUENCE [LARGE SCALE GENOMIC DNA]</scope>
    <source>
        <strain evidence="20">ATCC 42132</strain>
    </source>
</reference>
<dbReference type="SUPFAM" id="SSF56712">
    <property type="entry name" value="Prokaryotic type I DNA topoisomerase"/>
    <property type="match status" value="1"/>
</dbReference>
<protein>
    <recommendedName>
        <fullName evidence="4 13">DNA topoisomerase</fullName>
        <ecNumber evidence="4 13">5.6.2.1</ecNumber>
    </recommendedName>
</protein>
<dbReference type="PROSITE" id="PS50880">
    <property type="entry name" value="TOPRIM"/>
    <property type="match status" value="1"/>
</dbReference>
<dbReference type="PROSITE" id="PS50158">
    <property type="entry name" value="ZF_CCHC"/>
    <property type="match status" value="1"/>
</dbReference>
<dbReference type="InterPro" id="IPR023406">
    <property type="entry name" value="Topo_IA_AS"/>
</dbReference>
<evidence type="ECO:0000259" key="15">
    <source>
        <dbReference type="PROSITE" id="PS50158"/>
    </source>
</evidence>
<evidence type="ECO:0000256" key="8">
    <source>
        <dbReference type="ARBA" id="ARBA00022833"/>
    </source>
</evidence>
<dbReference type="CDD" id="cd03362">
    <property type="entry name" value="TOPRIM_TopoIA_TopoIII"/>
    <property type="match status" value="1"/>
</dbReference>
<dbReference type="GO" id="GO:0006265">
    <property type="term" value="P:DNA topological change"/>
    <property type="evidence" value="ECO:0007669"/>
    <property type="project" value="InterPro"/>
</dbReference>
<keyword evidence="20" id="KW-1185">Reference proteome</keyword>
<keyword evidence="11 13" id="KW-0413">Isomerase</keyword>
<dbReference type="InterPro" id="IPR010666">
    <property type="entry name" value="Znf_GRF"/>
</dbReference>
<evidence type="ECO:0000259" key="18">
    <source>
        <dbReference type="PROSITE" id="PS52039"/>
    </source>
</evidence>
<keyword evidence="9 13" id="KW-0799">Topoisomerase</keyword>
<comment type="similarity">
    <text evidence="3 13">Belongs to the type IA topoisomerase family.</text>
</comment>
<sequence>MRVLCVAEKPSMAKSLTEILSHGSFQNRPGHDKYCRNYDFSYRLPKSLFDLGSHSERSVISVEMTFTSVRGHMMEYEFPDEFRWTKCHPIALFTAPLIHRITSDASKIAKNLTDEVRRSDMLMIWTDCDREGENIGYEIAQHCMKVKNILVKRAKFSAVIADQIHQACRAPGDLDINAAKAVEARQEIDLRTGAAFTRLQTMELRNKFSLNDMLLSYGPCQFPTLGFVVDHYKRVQSFVSEPFWYIEVQHKVKENSTTHKVLFQWNRKHLFDELIVQMLHTRCKQATHATVTRATRKSTKKRKPTPLTTVELQKNLSRMTGMAPKKILDVAESLYQRGFLSYPRTETDQYDKDFDFLALIQKQKNDRTWGTLATELYLSASGSHADGHLQFEPPRNGRKNDKAHPPIHPTSHANDLSADEKKVYEYVTRRFLAGCATDALGEETRVEIELAGECFHTTGLVVLALNYLEIFTYEKWDNKWMPGFHEQQQFEPDKVELKKGTTSAPSLLTEADLVNLMDKNGIGTDATIAEHIKKIIDRQYVVTQKQGKINYLIPSTLGMGLVEGYEGMEVSQHLCKPMLRRETEEKLGLVAQAQISKQETVSQSLQEYKTIFGAVKSDFTTVIQAVGKYMQLQSDTNATNSGTVSSAQINNQLLQCHCNLPCSRAIDSSSNQEYWACAQIDDLGISCGFFRWLQQPILDHTQNVSSVNGRGGNMRKRTQPDDIMCDCDLVAKRCLTQRGSNAGRAFWTCSKESKRARCNFFLWDDESNSTLDASSSHSRTQGPPSRRQSSRSRRDRPNRSKGTGRSRTNVNTHDCFRCGQPGHWSNACPN</sequence>
<comment type="function">
    <text evidence="13">Introduces a single-strand break via transesterification at a target site in duplex DNA. Releases the supercoiling and torsional tension of DNA introduced during the DNA replication and transcription by transiently cleaving and rejoining one strand of the DNA duplex. The scissile phosphodiester is attacked by the catalytic tyrosine of the enzyme, resulting in the formation of a DNA-(5'-phosphotyrosyl)-enzyme intermediate and the expulsion of a 3'-OH DNA strand.</text>
</comment>
<dbReference type="PROSITE" id="PS00396">
    <property type="entry name" value="TOPO_IA_1"/>
    <property type="match status" value="1"/>
</dbReference>
<dbReference type="InterPro" id="IPR036875">
    <property type="entry name" value="Znf_CCHC_sf"/>
</dbReference>
<dbReference type="GO" id="GO:0031422">
    <property type="term" value="C:RecQ family helicase-topoisomerase III complex"/>
    <property type="evidence" value="ECO:0007669"/>
    <property type="project" value="TreeGrafter"/>
</dbReference>
<evidence type="ECO:0000259" key="16">
    <source>
        <dbReference type="PROSITE" id="PS50880"/>
    </source>
</evidence>
<feature type="domain" description="Toprim" evidence="16">
    <location>
        <begin position="2"/>
        <end position="159"/>
    </location>
</feature>
<dbReference type="InterPro" id="IPR013825">
    <property type="entry name" value="Topo_IA_cen_sub2"/>
</dbReference>
<dbReference type="Gene3D" id="1.10.290.10">
    <property type="entry name" value="Topoisomerase I, domain 4"/>
    <property type="match status" value="1"/>
</dbReference>
<dbReference type="PANTHER" id="PTHR11390:SF21">
    <property type="entry name" value="DNA TOPOISOMERASE 3-ALPHA"/>
    <property type="match status" value="1"/>
</dbReference>
<dbReference type="PRINTS" id="PR00417">
    <property type="entry name" value="PRTPISMRASEI"/>
</dbReference>
<evidence type="ECO:0000256" key="14">
    <source>
        <dbReference type="SAM" id="MobiDB-lite"/>
    </source>
</evidence>
<comment type="catalytic activity">
    <reaction evidence="1 13">
        <text>ATP-independent breakage of single-stranded DNA, followed by passage and rejoining.</text>
        <dbReference type="EC" id="5.6.2.1"/>
    </reaction>
</comment>
<dbReference type="OMA" id="VIHNVYS"/>
<evidence type="ECO:0000256" key="11">
    <source>
        <dbReference type="ARBA" id="ARBA00023235"/>
    </source>
</evidence>
<keyword evidence="5" id="KW-0507">mRNA processing</keyword>
<evidence type="ECO:0000256" key="10">
    <source>
        <dbReference type="ARBA" id="ARBA00023125"/>
    </source>
</evidence>
<gene>
    <name evidence="19" type="ORF">MSYG_2564</name>
</gene>
<evidence type="ECO:0000313" key="19">
    <source>
        <dbReference type="EMBL" id="SHO78222.1"/>
    </source>
</evidence>
<dbReference type="SMART" id="SM00493">
    <property type="entry name" value="TOPRIM"/>
    <property type="match status" value="1"/>
</dbReference>
<dbReference type="InterPro" id="IPR013826">
    <property type="entry name" value="Topo_IA_cen_sub3"/>
</dbReference>
<evidence type="ECO:0000256" key="12">
    <source>
        <dbReference type="PROSITE-ProRule" id="PRU00047"/>
    </source>
</evidence>
<dbReference type="FunFam" id="1.10.290.10:FF:000003">
    <property type="entry name" value="DNA topoisomerase"/>
    <property type="match status" value="1"/>
</dbReference>
<comment type="cofactor">
    <cofactor evidence="2">
        <name>Mg(2+)</name>
        <dbReference type="ChEBI" id="CHEBI:18420"/>
    </cofactor>
</comment>
<dbReference type="CDD" id="cd00186">
    <property type="entry name" value="TOP1Ac"/>
    <property type="match status" value="1"/>
</dbReference>
<dbReference type="VEuPathDB" id="FungiDB:MSYG_2564"/>
<dbReference type="GO" id="GO:0006397">
    <property type="term" value="P:mRNA processing"/>
    <property type="evidence" value="ECO:0007669"/>
    <property type="project" value="UniProtKB-KW"/>
</dbReference>
<organism evidence="19 20">
    <name type="scientific">Malassezia sympodialis (strain ATCC 42132)</name>
    <name type="common">Atopic eczema-associated yeast</name>
    <dbReference type="NCBI Taxonomy" id="1230383"/>
    <lineage>
        <taxon>Eukaryota</taxon>
        <taxon>Fungi</taxon>
        <taxon>Dikarya</taxon>
        <taxon>Basidiomycota</taxon>
        <taxon>Ustilaginomycotina</taxon>
        <taxon>Malasseziomycetes</taxon>
        <taxon>Malasseziales</taxon>
        <taxon>Malasseziaceae</taxon>
        <taxon>Malassezia</taxon>
    </lineage>
</organism>
<dbReference type="Pfam" id="PF01751">
    <property type="entry name" value="Toprim"/>
    <property type="match status" value="1"/>
</dbReference>
<dbReference type="SMART" id="SM00436">
    <property type="entry name" value="TOP1Bc"/>
    <property type="match status" value="1"/>
</dbReference>
<evidence type="ECO:0000313" key="20">
    <source>
        <dbReference type="Proteomes" id="UP000186303"/>
    </source>
</evidence>
<dbReference type="InterPro" id="IPR013497">
    <property type="entry name" value="Topo_IA_cen"/>
</dbReference>
<dbReference type="PROSITE" id="PS51999">
    <property type="entry name" value="ZF_GRF"/>
    <property type="match status" value="1"/>
</dbReference>
<dbReference type="GO" id="GO:0006281">
    <property type="term" value="P:DNA repair"/>
    <property type="evidence" value="ECO:0007669"/>
    <property type="project" value="TreeGrafter"/>
</dbReference>
<dbReference type="FunFam" id="3.40.50.140:FF:000005">
    <property type="entry name" value="DNA topoisomerase"/>
    <property type="match status" value="1"/>
</dbReference>
<dbReference type="InterPro" id="IPR001878">
    <property type="entry name" value="Znf_CCHC"/>
</dbReference>
<feature type="domain" description="GRF-type" evidence="17">
    <location>
        <begin position="725"/>
        <end position="767"/>
    </location>
</feature>
<keyword evidence="8" id="KW-0862">Zinc</keyword>
<dbReference type="Proteomes" id="UP000186303">
    <property type="component" value="Chromosome 4"/>
</dbReference>
<dbReference type="AlphaFoldDB" id="A0A1M8A723"/>
<evidence type="ECO:0000259" key="17">
    <source>
        <dbReference type="PROSITE" id="PS51999"/>
    </source>
</evidence>
<evidence type="ECO:0000256" key="9">
    <source>
        <dbReference type="ARBA" id="ARBA00023029"/>
    </source>
</evidence>
<evidence type="ECO:0000256" key="5">
    <source>
        <dbReference type="ARBA" id="ARBA00022664"/>
    </source>
</evidence>
<dbReference type="InterPro" id="IPR000380">
    <property type="entry name" value="Topo_IA"/>
</dbReference>
<dbReference type="GO" id="GO:0008270">
    <property type="term" value="F:zinc ion binding"/>
    <property type="evidence" value="ECO:0007669"/>
    <property type="project" value="UniProtKB-KW"/>
</dbReference>
<dbReference type="InterPro" id="IPR023405">
    <property type="entry name" value="Topo_IA_core_domain"/>
</dbReference>
<keyword evidence="10 13" id="KW-0238">DNA-binding</keyword>
<feature type="region of interest" description="Disordered" evidence="14">
    <location>
        <begin position="387"/>
        <end position="416"/>
    </location>
</feature>
<evidence type="ECO:0000256" key="1">
    <source>
        <dbReference type="ARBA" id="ARBA00000213"/>
    </source>
</evidence>
<dbReference type="GO" id="GO:0003917">
    <property type="term" value="F:DNA topoisomerase type I (single strand cut, ATP-independent) activity"/>
    <property type="evidence" value="ECO:0007669"/>
    <property type="project" value="UniProtKB-EC"/>
</dbReference>
<dbReference type="EMBL" id="LT671824">
    <property type="protein sequence ID" value="SHO78222.1"/>
    <property type="molecule type" value="Genomic_DNA"/>
</dbReference>
<dbReference type="Pfam" id="PF00098">
    <property type="entry name" value="zf-CCHC"/>
    <property type="match status" value="1"/>
</dbReference>
<dbReference type="Pfam" id="PF06839">
    <property type="entry name" value="Zn_ribbon_GRF"/>
    <property type="match status" value="1"/>
</dbReference>
<dbReference type="SMART" id="SM00343">
    <property type="entry name" value="ZnF_C2HC"/>
    <property type="match status" value="1"/>
</dbReference>
<dbReference type="InterPro" id="IPR013824">
    <property type="entry name" value="Topo_IA_cen_sub1"/>
</dbReference>
<dbReference type="SUPFAM" id="SSF57756">
    <property type="entry name" value="Retrovirus zinc finger-like domains"/>
    <property type="match status" value="1"/>
</dbReference>
<feature type="region of interest" description="Disordered" evidence="14">
    <location>
        <begin position="770"/>
        <end position="808"/>
    </location>
</feature>
<dbReference type="InterPro" id="IPR006171">
    <property type="entry name" value="TOPRIM_dom"/>
</dbReference>
<dbReference type="InterPro" id="IPR003602">
    <property type="entry name" value="Topo_IA_DNA-bd_dom"/>
</dbReference>
<accession>A0A1M8A723</accession>
<dbReference type="SMART" id="SM00437">
    <property type="entry name" value="TOP1Ac"/>
    <property type="match status" value="1"/>
</dbReference>
<dbReference type="GO" id="GO:0003677">
    <property type="term" value="F:DNA binding"/>
    <property type="evidence" value="ECO:0007669"/>
    <property type="project" value="UniProtKB-KW"/>
</dbReference>
<feature type="domain" description="Topo IA-type catalytic" evidence="18">
    <location>
        <begin position="175"/>
        <end position="612"/>
    </location>
</feature>
<feature type="domain" description="CCHC-type" evidence="15">
    <location>
        <begin position="815"/>
        <end position="830"/>
    </location>
</feature>
<proteinExistence type="inferred from homology"/>
<dbReference type="InterPro" id="IPR003601">
    <property type="entry name" value="Topo_IA_2"/>
</dbReference>